<reference evidence="2" key="1">
    <citation type="submission" date="2022-07" db="EMBL/GenBank/DDBJ databases">
        <authorList>
            <person name="Macas J."/>
            <person name="Novak P."/>
            <person name="Neumann P."/>
        </authorList>
    </citation>
    <scope>NUCLEOTIDE SEQUENCE</scope>
</reference>
<sequence length="236" mass="25353">MPQISNRSASCFKDSKKRIPGLIFHKLSSVAIAPIPRPSWAGSDRLNLGNKIDKVDAATARAETAQRTDPPGLPLYPTGSQGKYTAQIQNPPGSSQNPPGFQRQTAPAPSTASAGGTPRAPNVVPPSKTVDKVSEAGLEDADRVVMHEKDLKLNDVVIKCAVINGKALKLDVKPFKFVHASVIRVDTSLRLTDDLDRKGLTFTAKCLEGMPGVTKKKGEVCFDSKFTSPFRAFFGL</sequence>
<comment type="caution">
    <text evidence="2">The sequence shown here is derived from an EMBL/GenBank/DDBJ whole genome shotgun (WGS) entry which is preliminary data.</text>
</comment>
<feature type="compositionally biased region" description="Low complexity" evidence="1">
    <location>
        <begin position="59"/>
        <end position="68"/>
    </location>
</feature>
<proteinExistence type="predicted"/>
<gene>
    <name evidence="2" type="ORF">CEPIT_LOCUS5271</name>
</gene>
<dbReference type="EMBL" id="CAMAPF010000028">
    <property type="protein sequence ID" value="CAH9075200.1"/>
    <property type="molecule type" value="Genomic_DNA"/>
</dbReference>
<feature type="compositionally biased region" description="Polar residues" evidence="1">
    <location>
        <begin position="78"/>
        <end position="114"/>
    </location>
</feature>
<dbReference type="AlphaFoldDB" id="A0AAV0CE63"/>
<organism evidence="2 3">
    <name type="scientific">Cuscuta epithymum</name>
    <dbReference type="NCBI Taxonomy" id="186058"/>
    <lineage>
        <taxon>Eukaryota</taxon>
        <taxon>Viridiplantae</taxon>
        <taxon>Streptophyta</taxon>
        <taxon>Embryophyta</taxon>
        <taxon>Tracheophyta</taxon>
        <taxon>Spermatophyta</taxon>
        <taxon>Magnoliopsida</taxon>
        <taxon>eudicotyledons</taxon>
        <taxon>Gunneridae</taxon>
        <taxon>Pentapetalae</taxon>
        <taxon>asterids</taxon>
        <taxon>lamiids</taxon>
        <taxon>Solanales</taxon>
        <taxon>Convolvulaceae</taxon>
        <taxon>Cuscuteae</taxon>
        <taxon>Cuscuta</taxon>
        <taxon>Cuscuta subgen. Cuscuta</taxon>
    </lineage>
</organism>
<accession>A0AAV0CE63</accession>
<name>A0AAV0CE63_9ASTE</name>
<evidence type="ECO:0000256" key="1">
    <source>
        <dbReference type="SAM" id="MobiDB-lite"/>
    </source>
</evidence>
<keyword evidence="3" id="KW-1185">Reference proteome</keyword>
<dbReference type="Proteomes" id="UP001152523">
    <property type="component" value="Unassembled WGS sequence"/>
</dbReference>
<protein>
    <submittedName>
        <fullName evidence="2">Uncharacterized protein</fullName>
    </submittedName>
</protein>
<evidence type="ECO:0000313" key="3">
    <source>
        <dbReference type="Proteomes" id="UP001152523"/>
    </source>
</evidence>
<feature type="region of interest" description="Disordered" evidence="1">
    <location>
        <begin position="59"/>
        <end position="129"/>
    </location>
</feature>
<evidence type="ECO:0000313" key="2">
    <source>
        <dbReference type="EMBL" id="CAH9075200.1"/>
    </source>
</evidence>